<organism evidence="3 4">
    <name type="scientific">Mytilus edulis</name>
    <name type="common">Blue mussel</name>
    <dbReference type="NCBI Taxonomy" id="6550"/>
    <lineage>
        <taxon>Eukaryota</taxon>
        <taxon>Metazoa</taxon>
        <taxon>Spiralia</taxon>
        <taxon>Lophotrochozoa</taxon>
        <taxon>Mollusca</taxon>
        <taxon>Bivalvia</taxon>
        <taxon>Autobranchia</taxon>
        <taxon>Pteriomorphia</taxon>
        <taxon>Mytilida</taxon>
        <taxon>Mytiloidea</taxon>
        <taxon>Mytilidae</taxon>
        <taxon>Mytilinae</taxon>
        <taxon>Mytilus</taxon>
    </lineage>
</organism>
<keyword evidence="1" id="KW-1015">Disulfide bond</keyword>
<dbReference type="Proteomes" id="UP000683360">
    <property type="component" value="Unassembled WGS sequence"/>
</dbReference>
<dbReference type="EMBL" id="CAJPWZ010000550">
    <property type="protein sequence ID" value="CAG2196277.1"/>
    <property type="molecule type" value="Genomic_DNA"/>
</dbReference>
<sequence>MYVMENIDEKVIHSKDPTRIFASDRFWLANYWLSKDFKPWLNYYNSHLLDSKYQRQLNAQGKMLRAKRVVNRSSEESPDFARLAVVVLTALFISQRTCIGQFLPEQIPRQIFTGQDRIQQQDFVIINEIGTTVDGTGLGTGAILPLFPLVLLTLAVTMMGMTTMSDVTIGTTTVPVTVPTTITTTQSAIQTTPCVPTNCPVGYRMLNDQTISPNCYFYSENNKASWSTAQKICSMQLGAYLWKPDSQQEADAVQSTFSIEQDKDIWIGANSPGHDGNYVFDGDNGDFSFCNLPFGEHALYSKKGCIEIEFSPNNVWNWDDDFCKESYRYLCEFPRITCP</sequence>
<dbReference type="SMART" id="SM00034">
    <property type="entry name" value="CLECT"/>
    <property type="match status" value="1"/>
</dbReference>
<dbReference type="PANTHER" id="PTHR22803">
    <property type="entry name" value="MANNOSE, PHOSPHOLIPASE, LECTIN RECEPTOR RELATED"/>
    <property type="match status" value="1"/>
</dbReference>
<feature type="domain" description="C-type lectin" evidence="2">
    <location>
        <begin position="211"/>
        <end position="332"/>
    </location>
</feature>
<dbReference type="PROSITE" id="PS00615">
    <property type="entry name" value="C_TYPE_LECTIN_1"/>
    <property type="match status" value="1"/>
</dbReference>
<dbReference type="Pfam" id="PF00059">
    <property type="entry name" value="Lectin_C"/>
    <property type="match status" value="1"/>
</dbReference>
<protein>
    <recommendedName>
        <fullName evidence="2">C-type lectin domain-containing protein</fullName>
    </recommendedName>
</protein>
<reference evidence="3" key="1">
    <citation type="submission" date="2021-03" db="EMBL/GenBank/DDBJ databases">
        <authorList>
            <person name="Bekaert M."/>
        </authorList>
    </citation>
    <scope>NUCLEOTIDE SEQUENCE</scope>
</reference>
<dbReference type="InterPro" id="IPR016187">
    <property type="entry name" value="CTDL_fold"/>
</dbReference>
<name>A0A8S3QSX7_MYTED</name>
<dbReference type="AlphaFoldDB" id="A0A8S3QSX7"/>
<dbReference type="PROSITE" id="PS50041">
    <property type="entry name" value="C_TYPE_LECTIN_2"/>
    <property type="match status" value="1"/>
</dbReference>
<dbReference type="InterPro" id="IPR016186">
    <property type="entry name" value="C-type_lectin-like/link_sf"/>
</dbReference>
<comment type="caution">
    <text evidence="3">The sequence shown here is derived from an EMBL/GenBank/DDBJ whole genome shotgun (WGS) entry which is preliminary data.</text>
</comment>
<evidence type="ECO:0000313" key="4">
    <source>
        <dbReference type="Proteomes" id="UP000683360"/>
    </source>
</evidence>
<dbReference type="InterPro" id="IPR001304">
    <property type="entry name" value="C-type_lectin-like"/>
</dbReference>
<accession>A0A8S3QSX7</accession>
<evidence type="ECO:0000313" key="3">
    <source>
        <dbReference type="EMBL" id="CAG2196277.1"/>
    </source>
</evidence>
<dbReference type="Gene3D" id="3.10.100.10">
    <property type="entry name" value="Mannose-Binding Protein A, subunit A"/>
    <property type="match status" value="1"/>
</dbReference>
<keyword evidence="4" id="KW-1185">Reference proteome</keyword>
<evidence type="ECO:0000256" key="1">
    <source>
        <dbReference type="ARBA" id="ARBA00023157"/>
    </source>
</evidence>
<dbReference type="InterPro" id="IPR018378">
    <property type="entry name" value="C-type_lectin_CS"/>
</dbReference>
<dbReference type="OrthoDB" id="441660at2759"/>
<evidence type="ECO:0000259" key="2">
    <source>
        <dbReference type="PROSITE" id="PS50041"/>
    </source>
</evidence>
<proteinExistence type="predicted"/>
<dbReference type="SUPFAM" id="SSF56436">
    <property type="entry name" value="C-type lectin-like"/>
    <property type="match status" value="1"/>
</dbReference>
<dbReference type="CDD" id="cd00037">
    <property type="entry name" value="CLECT"/>
    <property type="match status" value="1"/>
</dbReference>
<gene>
    <name evidence="3" type="ORF">MEDL_11164</name>
</gene>
<dbReference type="InterPro" id="IPR050111">
    <property type="entry name" value="C-type_lectin/snaclec_domain"/>
</dbReference>